<sequence>MEHIKIGKAIVQRGQATDSGFVISIVFHEDFRDLSQWQCQETQQNVEKIALGLCKEDLILIRNNIIRKKETLSRNLRHWPQCSCFTHFFGDGPKRPLVRAEVEVRDAFKMLRAYSTDKNKIK</sequence>
<evidence type="ECO:0000313" key="1">
    <source>
        <dbReference type="EMBL" id="GER43107.1"/>
    </source>
</evidence>
<dbReference type="AlphaFoldDB" id="A0A5A7QFC2"/>
<organism evidence="1 2">
    <name type="scientific">Striga asiatica</name>
    <name type="common">Asiatic witchweed</name>
    <name type="synonym">Buchnera asiatica</name>
    <dbReference type="NCBI Taxonomy" id="4170"/>
    <lineage>
        <taxon>Eukaryota</taxon>
        <taxon>Viridiplantae</taxon>
        <taxon>Streptophyta</taxon>
        <taxon>Embryophyta</taxon>
        <taxon>Tracheophyta</taxon>
        <taxon>Spermatophyta</taxon>
        <taxon>Magnoliopsida</taxon>
        <taxon>eudicotyledons</taxon>
        <taxon>Gunneridae</taxon>
        <taxon>Pentapetalae</taxon>
        <taxon>asterids</taxon>
        <taxon>lamiids</taxon>
        <taxon>Lamiales</taxon>
        <taxon>Orobanchaceae</taxon>
        <taxon>Buchnereae</taxon>
        <taxon>Striga</taxon>
    </lineage>
</organism>
<comment type="caution">
    <text evidence="1">The sequence shown here is derived from an EMBL/GenBank/DDBJ whole genome shotgun (WGS) entry which is preliminary data.</text>
</comment>
<evidence type="ECO:0000313" key="2">
    <source>
        <dbReference type="Proteomes" id="UP000325081"/>
    </source>
</evidence>
<reference evidence="2" key="1">
    <citation type="journal article" date="2019" name="Curr. Biol.">
        <title>Genome Sequence of Striga asiatica Provides Insight into the Evolution of Plant Parasitism.</title>
        <authorList>
            <person name="Yoshida S."/>
            <person name="Kim S."/>
            <person name="Wafula E.K."/>
            <person name="Tanskanen J."/>
            <person name="Kim Y.M."/>
            <person name="Honaas L."/>
            <person name="Yang Z."/>
            <person name="Spallek T."/>
            <person name="Conn C.E."/>
            <person name="Ichihashi Y."/>
            <person name="Cheong K."/>
            <person name="Cui S."/>
            <person name="Der J.P."/>
            <person name="Gundlach H."/>
            <person name="Jiao Y."/>
            <person name="Hori C."/>
            <person name="Ishida J.K."/>
            <person name="Kasahara H."/>
            <person name="Kiba T."/>
            <person name="Kim M.S."/>
            <person name="Koo N."/>
            <person name="Laohavisit A."/>
            <person name="Lee Y.H."/>
            <person name="Lumba S."/>
            <person name="McCourt P."/>
            <person name="Mortimer J.C."/>
            <person name="Mutuku J.M."/>
            <person name="Nomura T."/>
            <person name="Sasaki-Sekimoto Y."/>
            <person name="Seto Y."/>
            <person name="Wang Y."/>
            <person name="Wakatake T."/>
            <person name="Sakakibara H."/>
            <person name="Demura T."/>
            <person name="Yamaguchi S."/>
            <person name="Yoneyama K."/>
            <person name="Manabe R.I."/>
            <person name="Nelson D.C."/>
            <person name="Schulman A.H."/>
            <person name="Timko M.P."/>
            <person name="dePamphilis C.W."/>
            <person name="Choi D."/>
            <person name="Shirasu K."/>
        </authorList>
    </citation>
    <scope>NUCLEOTIDE SEQUENCE [LARGE SCALE GENOMIC DNA]</scope>
    <source>
        <strain evidence="2">cv. UVA1</strain>
    </source>
</reference>
<dbReference type="GO" id="GO:0016829">
    <property type="term" value="F:lyase activity"/>
    <property type="evidence" value="ECO:0007669"/>
    <property type="project" value="UniProtKB-KW"/>
</dbReference>
<keyword evidence="1" id="KW-0456">Lyase</keyword>
<gene>
    <name evidence="1" type="ORF">STAS_19939</name>
</gene>
<keyword evidence="2" id="KW-1185">Reference proteome</keyword>
<dbReference type="Proteomes" id="UP000325081">
    <property type="component" value="Unassembled WGS sequence"/>
</dbReference>
<protein>
    <submittedName>
        <fullName evidence="1">Histidine ammonia-lyase</fullName>
    </submittedName>
</protein>
<proteinExistence type="predicted"/>
<name>A0A5A7QFC2_STRAF</name>
<dbReference type="EMBL" id="BKCP01006515">
    <property type="protein sequence ID" value="GER43107.1"/>
    <property type="molecule type" value="Genomic_DNA"/>
</dbReference>
<accession>A0A5A7QFC2</accession>